<dbReference type="PANTHER" id="PTHR10574:SF262">
    <property type="entry name" value="NETRIN-5"/>
    <property type="match status" value="1"/>
</dbReference>
<dbReference type="CDD" id="cd00055">
    <property type="entry name" value="EGF_Lam"/>
    <property type="match status" value="3"/>
</dbReference>
<feature type="disulfide bond" evidence="8">
    <location>
        <begin position="349"/>
        <end position="361"/>
    </location>
</feature>
<evidence type="ECO:0000313" key="13">
    <source>
        <dbReference type="Proteomes" id="UP000694723"/>
    </source>
</evidence>
<evidence type="ECO:0000256" key="2">
    <source>
        <dbReference type="ARBA" id="ARBA00022525"/>
    </source>
</evidence>
<feature type="signal peptide" evidence="10">
    <location>
        <begin position="1"/>
        <end position="21"/>
    </location>
</feature>
<dbReference type="Proteomes" id="UP000694723">
    <property type="component" value="Unplaced"/>
</dbReference>
<evidence type="ECO:0000256" key="5">
    <source>
        <dbReference type="ARBA" id="ARBA00023157"/>
    </source>
</evidence>
<evidence type="ECO:0000256" key="7">
    <source>
        <dbReference type="ARBA" id="ARBA00023292"/>
    </source>
</evidence>
<evidence type="ECO:0000256" key="1">
    <source>
        <dbReference type="ARBA" id="ARBA00004613"/>
    </source>
</evidence>
<evidence type="ECO:0000259" key="11">
    <source>
        <dbReference type="PROSITE" id="PS50027"/>
    </source>
</evidence>
<gene>
    <name evidence="12" type="primary">NTN5</name>
</gene>
<dbReference type="PANTHER" id="PTHR10574">
    <property type="entry name" value="NETRIN/LAMININ-RELATED"/>
    <property type="match status" value="1"/>
</dbReference>
<feature type="domain" description="Laminin EGF-like" evidence="11">
    <location>
        <begin position="349"/>
        <end position="398"/>
    </location>
</feature>
<sequence>MGRGGGAGVVLDSAALLLAPAQSPTSPGPEDSHSALTPEHPRRPPRSCRREAHRTSWPQRTLSSWAQVLASAGTMPVTLALLLLLSQASADPCYHPGGRPRFCLPPVTQLAAMAASCPRACILAPGVDLGPRATCNGSMTLGLGGPFLLTSVSLRFCTPGPPALVLSAAWTSGGPWRSLWRRPAWPGALGGPERVTFRAPPGLRTSVVASHLRVELGGRAGLAAAGVRGRCQCHGHAARCAARAQPPRCRCRHHTTGPGCESCRPSHRDWPWRPATPQHPHPCLPCSCNQHARRCRFNSELFRLSGGQSGGVCERCRHHTAGRHCHYCQPGFWRDPSQPITSRKACRACQCHPIGATGGTCNQTSGQCSCKIGVTGLTCNRCGPGYQQSHSPRMPCQRIPEATTMLATTPRAYSADPLRCRSGSQKSETCPTYMQFPTPSIHTSPLTSKPQFSTRRCWRPRRLAPCGSDWLFACWLRTSSGPGLCAAAARTPGCPAPTWPAAACACSPSPTTCCWAAQLAAPTPRAWSSTATASRYLGGRTGPGRCGGCSRRNAPGAAADWGPRPQLRAPNPQVASNAKESTRNKDRVKLSTSMADPSASQSDSAEHPMSQACASSNQA</sequence>
<evidence type="ECO:0000256" key="3">
    <source>
        <dbReference type="ARBA" id="ARBA00022729"/>
    </source>
</evidence>
<feature type="chain" id="PRO_5034208887" description="Laminin EGF-like domain-containing protein" evidence="10">
    <location>
        <begin position="22"/>
        <end position="619"/>
    </location>
</feature>
<dbReference type="AlphaFoldDB" id="A0A8D1WQF4"/>
<dbReference type="Gene3D" id="2.10.25.10">
    <property type="entry name" value="Laminin"/>
    <property type="match status" value="1"/>
</dbReference>
<feature type="disulfide bond" evidence="8">
    <location>
        <begin position="370"/>
        <end position="379"/>
    </location>
</feature>
<dbReference type="PROSITE" id="PS50027">
    <property type="entry name" value="EGF_LAM_2"/>
    <property type="match status" value="1"/>
</dbReference>
<evidence type="ECO:0000256" key="8">
    <source>
        <dbReference type="PROSITE-ProRule" id="PRU00460"/>
    </source>
</evidence>
<evidence type="ECO:0000256" key="4">
    <source>
        <dbReference type="ARBA" id="ARBA00022737"/>
    </source>
</evidence>
<evidence type="ECO:0000256" key="10">
    <source>
        <dbReference type="SAM" id="SignalP"/>
    </source>
</evidence>
<feature type="compositionally biased region" description="Basic and acidic residues" evidence="9">
    <location>
        <begin position="580"/>
        <end position="589"/>
    </location>
</feature>
<organism evidence="12 13">
    <name type="scientific">Sus scrofa</name>
    <name type="common">Pig</name>
    <dbReference type="NCBI Taxonomy" id="9823"/>
    <lineage>
        <taxon>Eukaryota</taxon>
        <taxon>Metazoa</taxon>
        <taxon>Chordata</taxon>
        <taxon>Craniata</taxon>
        <taxon>Vertebrata</taxon>
        <taxon>Euteleostomi</taxon>
        <taxon>Mammalia</taxon>
        <taxon>Eutheria</taxon>
        <taxon>Laurasiatheria</taxon>
        <taxon>Artiodactyla</taxon>
        <taxon>Suina</taxon>
        <taxon>Suidae</taxon>
        <taxon>Sus</taxon>
    </lineage>
</organism>
<dbReference type="SUPFAM" id="SSF57196">
    <property type="entry name" value="EGF/Laminin"/>
    <property type="match status" value="3"/>
</dbReference>
<comment type="subcellular location">
    <subcellularLocation>
        <location evidence="1">Secreted</location>
    </subcellularLocation>
</comment>
<dbReference type="Gene3D" id="2.170.300.10">
    <property type="entry name" value="Tie2 ligand-binding domain superfamily"/>
    <property type="match status" value="1"/>
</dbReference>
<dbReference type="Pfam" id="PF24973">
    <property type="entry name" value="EGF_LMN_ATRN"/>
    <property type="match status" value="1"/>
</dbReference>
<feature type="disulfide bond" evidence="8">
    <location>
        <begin position="351"/>
        <end position="368"/>
    </location>
</feature>
<keyword evidence="5 8" id="KW-1015">Disulfide bond</keyword>
<feature type="region of interest" description="Disordered" evidence="9">
    <location>
        <begin position="18"/>
        <end position="55"/>
    </location>
</feature>
<dbReference type="GO" id="GO:0005576">
    <property type="term" value="C:extracellular region"/>
    <property type="evidence" value="ECO:0007669"/>
    <property type="project" value="UniProtKB-SubCell"/>
</dbReference>
<feature type="compositionally biased region" description="Polar residues" evidence="9">
    <location>
        <begin position="590"/>
        <end position="603"/>
    </location>
</feature>
<name>A0A8D1WQF4_PIG</name>
<dbReference type="PROSITE" id="PS01248">
    <property type="entry name" value="EGF_LAM_1"/>
    <property type="match status" value="2"/>
</dbReference>
<keyword evidence="3 10" id="KW-0732">Signal</keyword>
<evidence type="ECO:0000256" key="6">
    <source>
        <dbReference type="ARBA" id="ARBA00023180"/>
    </source>
</evidence>
<keyword evidence="6" id="KW-0325">Glycoprotein</keyword>
<dbReference type="FunFam" id="2.10.25.10:FF:000048">
    <property type="entry name" value="Netrin 3"/>
    <property type="match status" value="1"/>
</dbReference>
<protein>
    <recommendedName>
        <fullName evidence="11">Laminin EGF-like domain-containing protein</fullName>
    </recommendedName>
</protein>
<dbReference type="Ensembl" id="ENSSSCT00060099590.1">
    <property type="protein sequence ID" value="ENSSSCP00060043206.1"/>
    <property type="gene ID" value="ENSSSCG00060072803.1"/>
</dbReference>
<keyword evidence="4" id="KW-0677">Repeat</keyword>
<proteinExistence type="predicted"/>
<accession>A0A8D1WQF4</accession>
<keyword evidence="2" id="KW-0964">Secreted</keyword>
<reference evidence="12" key="1">
    <citation type="submission" date="2025-08" db="UniProtKB">
        <authorList>
            <consortium name="Ensembl"/>
        </authorList>
    </citation>
    <scope>IDENTIFICATION</scope>
</reference>
<dbReference type="SMART" id="SM00180">
    <property type="entry name" value="EGF_Lam"/>
    <property type="match status" value="3"/>
</dbReference>
<keyword evidence="7 8" id="KW-0424">Laminin EGF-like domain</keyword>
<feature type="disulfide bond" evidence="8">
    <location>
        <begin position="382"/>
        <end position="396"/>
    </location>
</feature>
<dbReference type="Pfam" id="PF00053">
    <property type="entry name" value="EGF_laminin"/>
    <property type="match status" value="2"/>
</dbReference>
<evidence type="ECO:0000313" key="12">
    <source>
        <dbReference type="Ensembl" id="ENSSSCP00060043206.1"/>
    </source>
</evidence>
<feature type="region of interest" description="Disordered" evidence="9">
    <location>
        <begin position="556"/>
        <end position="619"/>
    </location>
</feature>
<dbReference type="InterPro" id="IPR056863">
    <property type="entry name" value="LMN_ATRN_NET-like_EGF"/>
</dbReference>
<dbReference type="InterPro" id="IPR050440">
    <property type="entry name" value="Laminin/Netrin_ECM"/>
</dbReference>
<dbReference type="FunFam" id="2.10.25.10:FF:000081">
    <property type="entry name" value="Netrin 1"/>
    <property type="match status" value="1"/>
</dbReference>
<dbReference type="InterPro" id="IPR002049">
    <property type="entry name" value="LE_dom"/>
</dbReference>
<evidence type="ECO:0000256" key="9">
    <source>
        <dbReference type="SAM" id="MobiDB-lite"/>
    </source>
</evidence>